<dbReference type="AlphaFoldDB" id="A0A0U3M1R5"/>
<dbReference type="Proteomes" id="UP000064183">
    <property type="component" value="Chromosome"/>
</dbReference>
<feature type="transmembrane region" description="Helical" evidence="6">
    <location>
        <begin position="390"/>
        <end position="415"/>
    </location>
</feature>
<reference evidence="7 8" key="1">
    <citation type="journal article" date="2012" name="J. Bacteriol.">
        <title>Draft genome sequence of Streptomyces globisporus C-1027, which produces an antitumor antibiotic consisting of a nine-membered enediyne with a chromoprotein.</title>
        <authorList>
            <person name="Wang L."/>
            <person name="Wang S."/>
            <person name="He Q."/>
            <person name="Yu T."/>
            <person name="Li Q."/>
            <person name="Hong B."/>
        </authorList>
    </citation>
    <scope>NUCLEOTIDE SEQUENCE [LARGE SCALE GENOMIC DNA]</scope>
    <source>
        <strain evidence="7 8">C-1027</strain>
    </source>
</reference>
<dbReference type="EMBL" id="CP013738">
    <property type="protein sequence ID" value="ALU94570.1"/>
    <property type="molecule type" value="Genomic_DNA"/>
</dbReference>
<feature type="transmembrane region" description="Helical" evidence="6">
    <location>
        <begin position="276"/>
        <end position="298"/>
    </location>
</feature>
<keyword evidence="3 6" id="KW-1133">Transmembrane helix</keyword>
<feature type="transmembrane region" description="Helical" evidence="6">
    <location>
        <begin position="344"/>
        <end position="362"/>
    </location>
</feature>
<feature type="transmembrane region" description="Helical" evidence="6">
    <location>
        <begin position="26"/>
        <end position="51"/>
    </location>
</feature>
<dbReference type="KEGG" id="sgb:WQO_15205"/>
<evidence type="ECO:0000256" key="2">
    <source>
        <dbReference type="ARBA" id="ARBA00022692"/>
    </source>
</evidence>
<evidence type="ECO:0000256" key="5">
    <source>
        <dbReference type="SAM" id="MobiDB-lite"/>
    </source>
</evidence>
<feature type="region of interest" description="Disordered" evidence="5">
    <location>
        <begin position="1"/>
        <end position="21"/>
    </location>
</feature>
<dbReference type="InterPro" id="IPR014743">
    <property type="entry name" value="Cl-channel_core"/>
</dbReference>
<evidence type="ECO:0000256" key="1">
    <source>
        <dbReference type="ARBA" id="ARBA00004141"/>
    </source>
</evidence>
<keyword evidence="2 6" id="KW-0812">Transmembrane</keyword>
<dbReference type="GO" id="GO:0005886">
    <property type="term" value="C:plasma membrane"/>
    <property type="evidence" value="ECO:0007669"/>
    <property type="project" value="TreeGrafter"/>
</dbReference>
<proteinExistence type="predicted"/>
<dbReference type="GO" id="GO:0015108">
    <property type="term" value="F:chloride transmembrane transporter activity"/>
    <property type="evidence" value="ECO:0007669"/>
    <property type="project" value="InterPro"/>
</dbReference>
<name>A0A0U3M1R5_STRGL</name>
<dbReference type="CDD" id="cd00400">
    <property type="entry name" value="Voltage_gated_ClC"/>
    <property type="match status" value="1"/>
</dbReference>
<feature type="transmembrane region" description="Helical" evidence="6">
    <location>
        <begin position="318"/>
        <end position="337"/>
    </location>
</feature>
<dbReference type="PRINTS" id="PR00762">
    <property type="entry name" value="CLCHANNEL"/>
</dbReference>
<keyword evidence="4 6" id="KW-0472">Membrane</keyword>
<dbReference type="PANTHER" id="PTHR43427:SF9">
    <property type="entry name" value="ION-TRANSPORT PROTEIN YFEO-RELATED"/>
    <property type="match status" value="1"/>
</dbReference>
<evidence type="ECO:0000256" key="3">
    <source>
        <dbReference type="ARBA" id="ARBA00022989"/>
    </source>
</evidence>
<dbReference type="STRING" id="1172567.WQO_15205"/>
<evidence type="ECO:0000256" key="4">
    <source>
        <dbReference type="ARBA" id="ARBA00023136"/>
    </source>
</evidence>
<dbReference type="InterPro" id="IPR050368">
    <property type="entry name" value="ClC-type_chloride_channel"/>
</dbReference>
<organism evidence="7 8">
    <name type="scientific">Streptomyces globisporus C-1027</name>
    <dbReference type="NCBI Taxonomy" id="1172567"/>
    <lineage>
        <taxon>Bacteria</taxon>
        <taxon>Bacillati</taxon>
        <taxon>Actinomycetota</taxon>
        <taxon>Actinomycetes</taxon>
        <taxon>Kitasatosporales</taxon>
        <taxon>Streptomycetaceae</taxon>
        <taxon>Streptomyces</taxon>
    </lineage>
</organism>
<accession>A0A0U3M1R5</accession>
<feature type="transmembrane region" description="Helical" evidence="6">
    <location>
        <begin position="115"/>
        <end position="134"/>
    </location>
</feature>
<dbReference type="SUPFAM" id="SSF81340">
    <property type="entry name" value="Clc chloride channel"/>
    <property type="match status" value="1"/>
</dbReference>
<dbReference type="Gene3D" id="1.10.3080.10">
    <property type="entry name" value="Clc chloride channel"/>
    <property type="match status" value="1"/>
</dbReference>
<dbReference type="PANTHER" id="PTHR43427">
    <property type="entry name" value="CHLORIDE CHANNEL PROTEIN CLC-E"/>
    <property type="match status" value="1"/>
</dbReference>
<feature type="transmembrane region" description="Helical" evidence="6">
    <location>
        <begin position="163"/>
        <end position="192"/>
    </location>
</feature>
<feature type="transmembrane region" description="Helical" evidence="6">
    <location>
        <begin position="242"/>
        <end position="264"/>
    </location>
</feature>
<dbReference type="InterPro" id="IPR001807">
    <property type="entry name" value="ClC"/>
</dbReference>
<dbReference type="GeneID" id="27783702"/>
<evidence type="ECO:0000313" key="7">
    <source>
        <dbReference type="EMBL" id="ALU94570.1"/>
    </source>
</evidence>
<feature type="transmembrane region" description="Helical" evidence="6">
    <location>
        <begin position="71"/>
        <end position="94"/>
    </location>
</feature>
<gene>
    <name evidence="7" type="ORF">WQO_15205</name>
</gene>
<comment type="subcellular location">
    <subcellularLocation>
        <location evidence="1">Membrane</location>
        <topology evidence="1">Multi-pass membrane protein</topology>
    </subcellularLocation>
</comment>
<dbReference type="RefSeq" id="WP_058953994.1">
    <property type="nucleotide sequence ID" value="NZ_CP013738.1"/>
</dbReference>
<dbReference type="NCBIfam" id="NF002971">
    <property type="entry name" value="PRK03655.1"/>
    <property type="match status" value="1"/>
</dbReference>
<dbReference type="Pfam" id="PF00654">
    <property type="entry name" value="Voltage_CLC"/>
    <property type="match status" value="1"/>
</dbReference>
<evidence type="ECO:0000313" key="8">
    <source>
        <dbReference type="Proteomes" id="UP000064183"/>
    </source>
</evidence>
<protein>
    <submittedName>
        <fullName evidence="7">Ion channel protein</fullName>
    </submittedName>
</protein>
<evidence type="ECO:0000256" key="6">
    <source>
        <dbReference type="SAM" id="Phobius"/>
    </source>
</evidence>
<sequence>MAPESPAPSPTPPHPQQPPATPARRLLPLVLPAIVVGVVCALILLGVSLLAEQLQDVLWESLPDALGVGRFSSVWMVVMLTATGLAVGIALRAVPGHGGPDPATTGLVDAPMRPGVVPGLLLVTVLALAGGVSLGPENPITAANIALAFWLGRRLAPGAPGEVWVALAAAGTIGALFGTPVAAALILSEVLASQPGPGAFWDRLFAPLAAGTAGALTMSLIAEPSFDLSLPAYTGPHWGDLLSALLIASAGALLGLLAVYAFPVAHRVFAALRHPVLALTAGGLVLGLLGALGGHLTLFKGLDEVKTLAGDPDGWSAGEFAGMAIVKMAAVVIAATCGFRGGRIFPSVFAGVSLGLCAHALVDAVPPSLAVSCAVLGVLLAVTRQGWVSLFTAAVMVGDASVLPLLCAATLPAWLLVTGRAQMQVDADGKSLR</sequence>